<dbReference type="EMBL" id="AZDJ01000001">
    <property type="protein sequence ID" value="KRK74330.1"/>
    <property type="molecule type" value="Genomic_DNA"/>
</dbReference>
<reference evidence="1 2" key="1">
    <citation type="journal article" date="2015" name="Genome Announc.">
        <title>Expanding the biotechnology potential of lactobacilli through comparative genomics of 213 strains and associated genera.</title>
        <authorList>
            <person name="Sun Z."/>
            <person name="Harris H.M."/>
            <person name="McCann A."/>
            <person name="Guo C."/>
            <person name="Argimon S."/>
            <person name="Zhang W."/>
            <person name="Yang X."/>
            <person name="Jeffery I.B."/>
            <person name="Cooney J.C."/>
            <person name="Kagawa T.F."/>
            <person name="Liu W."/>
            <person name="Song Y."/>
            <person name="Salvetti E."/>
            <person name="Wrobel A."/>
            <person name="Rasinkangas P."/>
            <person name="Parkhill J."/>
            <person name="Rea M.C."/>
            <person name="O'Sullivan O."/>
            <person name="Ritari J."/>
            <person name="Douillard F.P."/>
            <person name="Paul Ross R."/>
            <person name="Yang R."/>
            <person name="Briner A.E."/>
            <person name="Felis G.E."/>
            <person name="de Vos W.M."/>
            <person name="Barrangou R."/>
            <person name="Klaenhammer T.R."/>
            <person name="Caufield P.W."/>
            <person name="Cui Y."/>
            <person name="Zhang H."/>
            <person name="O'Toole P.W."/>
        </authorList>
    </citation>
    <scope>NUCLEOTIDE SEQUENCE [LARGE SCALE GENOMIC DNA]</scope>
    <source>
        <strain evidence="1 2">JCM 17158</strain>
    </source>
</reference>
<dbReference type="PATRIC" id="fig|1291734.4.peg.960"/>
<evidence type="ECO:0000313" key="2">
    <source>
        <dbReference type="Proteomes" id="UP000051804"/>
    </source>
</evidence>
<evidence type="ECO:0000313" key="1">
    <source>
        <dbReference type="EMBL" id="KRK74330.1"/>
    </source>
</evidence>
<accession>A0A0R1K2I5</accession>
<organism evidence="1 2">
    <name type="scientific">Lacticaseibacillus nasuensis JCM 17158</name>
    <dbReference type="NCBI Taxonomy" id="1291734"/>
    <lineage>
        <taxon>Bacteria</taxon>
        <taxon>Bacillati</taxon>
        <taxon>Bacillota</taxon>
        <taxon>Bacilli</taxon>
        <taxon>Lactobacillales</taxon>
        <taxon>Lactobacillaceae</taxon>
        <taxon>Lacticaseibacillus</taxon>
    </lineage>
</organism>
<dbReference type="STRING" id="1291734.FD02_GL000933"/>
<keyword evidence="2" id="KW-1185">Reference proteome</keyword>
<protein>
    <submittedName>
        <fullName evidence="1">Uncharacterized protein</fullName>
    </submittedName>
</protein>
<gene>
    <name evidence="1" type="ORF">FD02_GL000933</name>
</gene>
<name>A0A0R1K2I5_9LACO</name>
<sequence length="275" mass="29718">MGAFFGIISAGGKAMKKLLIILASLLIGLSLTGCVSKQGSSRAAKWVTRDSRLLFGVAPSRVVVARLPISETGHYRELTLTYTKAAQAKLPKPARHALNQAGQLKLQYSDSSTKGRLHAHRLTAMGLALLDALDLAGGLHALAQEPQLWRLWVRPSPQIVAADQWVQDFRIDNVADVKRAVRQRAALANGSAAVRQSFVANLQAPPHFSLEATYRFAYTTDAELTKFLRPLLLTQHLPAGTTITLDEAHGPHLTSFTYQAGQLTCDGTGQVLGGH</sequence>
<proteinExistence type="predicted"/>
<dbReference type="AlphaFoldDB" id="A0A0R1K2I5"/>
<dbReference type="Proteomes" id="UP000051804">
    <property type="component" value="Unassembled WGS sequence"/>
</dbReference>
<comment type="caution">
    <text evidence="1">The sequence shown here is derived from an EMBL/GenBank/DDBJ whole genome shotgun (WGS) entry which is preliminary data.</text>
</comment>